<dbReference type="InterPro" id="IPR051378">
    <property type="entry name" value="Cell2Cell_Antifungal"/>
</dbReference>
<keyword evidence="12" id="KW-1015">Disulfide bond</keyword>
<keyword evidence="6" id="KW-0430">Lectin</keyword>
<accession>A0A1D1ZLW7</accession>
<evidence type="ECO:0000259" key="16">
    <source>
        <dbReference type="PROSITE" id="PS51473"/>
    </source>
</evidence>
<evidence type="ECO:0000256" key="8">
    <source>
        <dbReference type="ARBA" id="ARBA00022821"/>
    </source>
</evidence>
<dbReference type="GO" id="GO:0009506">
    <property type="term" value="C:plasmodesma"/>
    <property type="evidence" value="ECO:0007669"/>
    <property type="project" value="UniProtKB-SubCell"/>
</dbReference>
<evidence type="ECO:0000256" key="12">
    <source>
        <dbReference type="ARBA" id="ARBA00023157"/>
    </source>
</evidence>
<keyword evidence="7" id="KW-0677">Repeat</keyword>
<reference evidence="17" key="1">
    <citation type="submission" date="2015-07" db="EMBL/GenBank/DDBJ databases">
        <title>Transcriptome Assembly of Anthurium amnicola.</title>
        <authorList>
            <person name="Suzuki J."/>
        </authorList>
    </citation>
    <scope>NUCLEOTIDE SEQUENCE</scope>
</reference>
<proteinExistence type="inferred from homology"/>
<dbReference type="Pfam" id="PF01657">
    <property type="entry name" value="Stress-antifung"/>
    <property type="match status" value="1"/>
</dbReference>
<dbReference type="CDD" id="cd23509">
    <property type="entry name" value="Gnk2-like"/>
    <property type="match status" value="1"/>
</dbReference>
<evidence type="ECO:0000256" key="13">
    <source>
        <dbReference type="ARBA" id="ARBA00024184"/>
    </source>
</evidence>
<dbReference type="AlphaFoldDB" id="A0A1D1ZLW7"/>
<feature type="non-terminal residue" evidence="17">
    <location>
        <position position="1"/>
    </location>
</feature>
<sequence>VNSRLIPLDRLIDQPRIALSWKTKSYPIHIVSVIFPSGFQPFLSMTPFVQFSPVIGSTGTSRKEQGNTHTHTEREREMGSLVKTTSTVIVVVVLFGGVGLATKQPQTPPVLCNLNKFNDNDPYAASVQYVRLDLATETSKDQFYDYYDASPDNGARAYGHATCVEDLTPDSCSFCVAILLRTIMDTCGNTVGAQAHHPQCFARYEAYPIDS</sequence>
<evidence type="ECO:0000256" key="11">
    <source>
        <dbReference type="ARBA" id="ARBA00023035"/>
    </source>
</evidence>
<evidence type="ECO:0000256" key="4">
    <source>
        <dbReference type="ARBA" id="ARBA00022581"/>
    </source>
</evidence>
<evidence type="ECO:0000256" key="3">
    <source>
        <dbReference type="ARBA" id="ARBA00022577"/>
    </source>
</evidence>
<gene>
    <name evidence="17" type="primary">GNK2_1</name>
    <name evidence="17" type="ORF">g.129921</name>
</gene>
<dbReference type="GO" id="GO:0005886">
    <property type="term" value="C:plasma membrane"/>
    <property type="evidence" value="ECO:0007669"/>
    <property type="project" value="UniProtKB-SubCell"/>
</dbReference>
<evidence type="ECO:0000256" key="6">
    <source>
        <dbReference type="ARBA" id="ARBA00022734"/>
    </source>
</evidence>
<evidence type="ECO:0000256" key="10">
    <source>
        <dbReference type="ARBA" id="ARBA00023022"/>
    </source>
</evidence>
<dbReference type="GO" id="GO:0005537">
    <property type="term" value="F:D-mannose binding"/>
    <property type="evidence" value="ECO:0007669"/>
    <property type="project" value="UniProtKB-KW"/>
</dbReference>
<keyword evidence="4" id="KW-0945">Host-virus interaction</keyword>
<dbReference type="EMBL" id="GDJX01000201">
    <property type="protein sequence ID" value="JAT67735.1"/>
    <property type="molecule type" value="Transcribed_RNA"/>
</dbReference>
<keyword evidence="10" id="KW-0044">Antibiotic</keyword>
<name>A0A1D1ZLW7_9ARAE</name>
<keyword evidence="5" id="KW-0732">Signal</keyword>
<evidence type="ECO:0000256" key="14">
    <source>
        <dbReference type="ARBA" id="ARBA00038393"/>
    </source>
</evidence>
<comment type="similarity">
    <text evidence="14">Belongs to the cysteine-rich repeat secretory protein family. Plasmodesmata-located proteins (PDLD) subfamily.</text>
</comment>
<feature type="region of interest" description="Disordered" evidence="15">
    <location>
        <begin position="57"/>
        <end position="78"/>
    </location>
</feature>
<dbReference type="InterPro" id="IPR002902">
    <property type="entry name" value="GNK2"/>
</dbReference>
<keyword evidence="2" id="KW-0929">Antimicrobial</keyword>
<feature type="domain" description="Gnk2-homologous" evidence="16">
    <location>
        <begin position="105"/>
        <end position="209"/>
    </location>
</feature>
<evidence type="ECO:0000256" key="15">
    <source>
        <dbReference type="SAM" id="MobiDB-lite"/>
    </source>
</evidence>
<keyword evidence="11" id="KW-0465">Mannose-binding</keyword>
<feature type="compositionally biased region" description="Basic and acidic residues" evidence="15">
    <location>
        <begin position="61"/>
        <end position="78"/>
    </location>
</feature>
<organism evidence="17">
    <name type="scientific">Anthurium amnicola</name>
    <dbReference type="NCBI Taxonomy" id="1678845"/>
    <lineage>
        <taxon>Eukaryota</taxon>
        <taxon>Viridiplantae</taxon>
        <taxon>Streptophyta</taxon>
        <taxon>Embryophyta</taxon>
        <taxon>Tracheophyta</taxon>
        <taxon>Spermatophyta</taxon>
        <taxon>Magnoliopsida</taxon>
        <taxon>Liliopsida</taxon>
        <taxon>Araceae</taxon>
        <taxon>Pothoideae</taxon>
        <taxon>Potheae</taxon>
        <taxon>Anthurium</taxon>
    </lineage>
</organism>
<evidence type="ECO:0000256" key="9">
    <source>
        <dbReference type="ARBA" id="ARBA00022949"/>
    </source>
</evidence>
<evidence type="ECO:0000256" key="1">
    <source>
        <dbReference type="ARBA" id="ARBA00004251"/>
    </source>
</evidence>
<protein>
    <submittedName>
        <fullName evidence="17">Antifungal protein ginkbilobin-2</fullName>
    </submittedName>
</protein>
<dbReference type="GO" id="GO:0050832">
    <property type="term" value="P:defense response to fungus"/>
    <property type="evidence" value="ECO:0007669"/>
    <property type="project" value="UniProtKB-KW"/>
</dbReference>
<keyword evidence="9" id="KW-0965">Cell junction</keyword>
<dbReference type="PROSITE" id="PS51473">
    <property type="entry name" value="GNK2"/>
    <property type="match status" value="1"/>
</dbReference>
<dbReference type="GO" id="GO:0042742">
    <property type="term" value="P:defense response to bacterium"/>
    <property type="evidence" value="ECO:0007669"/>
    <property type="project" value="UniProtKB-KW"/>
</dbReference>
<dbReference type="PANTHER" id="PTHR32080:SF54">
    <property type="entry name" value="GNK2-HOMOLOGOUS DOMAIN-CONTAINING PROTEIN"/>
    <property type="match status" value="1"/>
</dbReference>
<dbReference type="Gene3D" id="3.30.430.20">
    <property type="entry name" value="Gnk2 domain, C-X8-C-X2-C motif"/>
    <property type="match status" value="1"/>
</dbReference>
<keyword evidence="3" id="KW-0295">Fungicide</keyword>
<evidence type="ECO:0000256" key="7">
    <source>
        <dbReference type="ARBA" id="ARBA00022737"/>
    </source>
</evidence>
<dbReference type="PANTHER" id="PTHR32080">
    <property type="entry name" value="ANTIFUNGAL PROTEIN GINKBILOBIN-2-LIKE"/>
    <property type="match status" value="1"/>
</dbReference>
<dbReference type="GO" id="GO:0031640">
    <property type="term" value="P:killing of cells of another organism"/>
    <property type="evidence" value="ECO:0007669"/>
    <property type="project" value="UniProtKB-KW"/>
</dbReference>
<evidence type="ECO:0000256" key="2">
    <source>
        <dbReference type="ARBA" id="ARBA00022529"/>
    </source>
</evidence>
<evidence type="ECO:0000313" key="17">
    <source>
        <dbReference type="EMBL" id="JAT67735.1"/>
    </source>
</evidence>
<keyword evidence="8" id="KW-0611">Plant defense</keyword>
<evidence type="ECO:0000256" key="5">
    <source>
        <dbReference type="ARBA" id="ARBA00022729"/>
    </source>
</evidence>
<comment type="subcellular location">
    <subcellularLocation>
        <location evidence="13">Cell junction</location>
        <location evidence="13">Plasmodesma</location>
    </subcellularLocation>
    <subcellularLocation>
        <location evidence="1">Cell membrane</location>
        <topology evidence="1">Single-pass type I membrane protein</topology>
    </subcellularLocation>
</comment>
<dbReference type="InterPro" id="IPR038408">
    <property type="entry name" value="GNK2_sf"/>
</dbReference>